<dbReference type="InterPro" id="IPR013968">
    <property type="entry name" value="PKS_KR"/>
</dbReference>
<dbReference type="Pfam" id="PF00698">
    <property type="entry name" value="Acyl_transf_1"/>
    <property type="match status" value="1"/>
</dbReference>
<dbReference type="SMART" id="SM00826">
    <property type="entry name" value="PKS_DH"/>
    <property type="match status" value="1"/>
</dbReference>
<dbReference type="Pfam" id="PF21089">
    <property type="entry name" value="PKS_DH_N"/>
    <property type="match status" value="1"/>
</dbReference>
<evidence type="ECO:0000259" key="13">
    <source>
        <dbReference type="PROSITE" id="PS50075"/>
    </source>
</evidence>
<dbReference type="InterPro" id="IPR036736">
    <property type="entry name" value="ACP-like_sf"/>
</dbReference>
<dbReference type="Gene3D" id="3.40.47.10">
    <property type="match status" value="1"/>
</dbReference>
<keyword evidence="9" id="KW-0045">Antibiotic biosynthesis</keyword>
<dbReference type="SUPFAM" id="SSF51735">
    <property type="entry name" value="NAD(P)-binding Rossmann-fold domains"/>
    <property type="match status" value="3"/>
</dbReference>
<dbReference type="InterPro" id="IPR032821">
    <property type="entry name" value="PKS_assoc"/>
</dbReference>
<dbReference type="GO" id="GO:0004315">
    <property type="term" value="F:3-oxoacyl-[acyl-carrier-protein] synthase activity"/>
    <property type="evidence" value="ECO:0007669"/>
    <property type="project" value="InterPro"/>
</dbReference>
<reference evidence="16" key="1">
    <citation type="submission" date="2022-06" db="EMBL/GenBank/DDBJ databases">
        <title>Novel species in genus nocardia.</title>
        <authorList>
            <person name="Li F."/>
        </authorList>
    </citation>
    <scope>NUCLEOTIDE SEQUENCE</scope>
    <source>
        <strain evidence="16">CDC141</strain>
    </source>
</reference>
<dbReference type="Pfam" id="PF08659">
    <property type="entry name" value="KR"/>
    <property type="match status" value="1"/>
</dbReference>
<gene>
    <name evidence="16" type="ORF">NDR86_24540</name>
</gene>
<dbReference type="SMART" id="SM00829">
    <property type="entry name" value="PKS_ER"/>
    <property type="match status" value="1"/>
</dbReference>
<dbReference type="PANTHER" id="PTHR43775:SF51">
    <property type="entry name" value="INACTIVE PHENOLPHTHIOCEROL SYNTHESIS POLYKETIDE SYNTHASE TYPE I PKS1-RELATED"/>
    <property type="match status" value="1"/>
</dbReference>
<dbReference type="SMART" id="SM00825">
    <property type="entry name" value="PKS_KS"/>
    <property type="match status" value="1"/>
</dbReference>
<dbReference type="FunFam" id="3.40.47.10:FF:000019">
    <property type="entry name" value="Polyketide synthase type I"/>
    <property type="match status" value="1"/>
</dbReference>
<dbReference type="InterPro" id="IPR016039">
    <property type="entry name" value="Thiolase-like"/>
</dbReference>
<dbReference type="CDD" id="cd08956">
    <property type="entry name" value="KR_3_FAS_SDR_x"/>
    <property type="match status" value="1"/>
</dbReference>
<dbReference type="InterPro" id="IPR036291">
    <property type="entry name" value="NAD(P)-bd_dom_sf"/>
</dbReference>
<evidence type="ECO:0000256" key="12">
    <source>
        <dbReference type="PROSITE-ProRule" id="PRU01363"/>
    </source>
</evidence>
<keyword evidence="8" id="KW-0443">Lipid metabolism</keyword>
<feature type="region of interest" description="N-terminal hotdog fold" evidence="12">
    <location>
        <begin position="927"/>
        <end position="1054"/>
    </location>
</feature>
<evidence type="ECO:0000313" key="17">
    <source>
        <dbReference type="Proteomes" id="UP001139157"/>
    </source>
</evidence>
<dbReference type="Gene3D" id="3.30.70.3290">
    <property type="match status" value="1"/>
</dbReference>
<comment type="pathway">
    <text evidence="3">Lipid metabolism.</text>
</comment>
<dbReference type="InterPro" id="IPR042104">
    <property type="entry name" value="PKS_dehydratase_sf"/>
</dbReference>
<evidence type="ECO:0000256" key="10">
    <source>
        <dbReference type="ARBA" id="ARBA00023268"/>
    </source>
</evidence>
<dbReference type="Gene3D" id="1.10.1200.10">
    <property type="entry name" value="ACP-like"/>
    <property type="match status" value="1"/>
</dbReference>
<keyword evidence="5" id="KW-0597">Phosphoprotein</keyword>
<dbReference type="FunFam" id="3.40.366.10:FF:000002">
    <property type="entry name" value="Probable polyketide synthase 2"/>
    <property type="match status" value="1"/>
</dbReference>
<dbReference type="Pfam" id="PF00550">
    <property type="entry name" value="PP-binding"/>
    <property type="match status" value="1"/>
</dbReference>
<dbReference type="Pfam" id="PF00109">
    <property type="entry name" value="ketoacyl-synt"/>
    <property type="match status" value="1"/>
</dbReference>
<dbReference type="InterPro" id="IPR011032">
    <property type="entry name" value="GroES-like_sf"/>
</dbReference>
<dbReference type="FunFam" id="1.10.1200.10:FF:000007">
    <property type="entry name" value="Probable polyketide synthase pks17"/>
    <property type="match status" value="1"/>
</dbReference>
<dbReference type="SUPFAM" id="SSF47336">
    <property type="entry name" value="ACP-like"/>
    <property type="match status" value="1"/>
</dbReference>
<dbReference type="InterPro" id="IPR014031">
    <property type="entry name" value="Ketoacyl_synth_C"/>
</dbReference>
<evidence type="ECO:0000256" key="11">
    <source>
        <dbReference type="ARBA" id="ARBA00023315"/>
    </source>
</evidence>
<dbReference type="Gene3D" id="3.40.366.10">
    <property type="entry name" value="Malonyl-Coenzyme A Acyl Carrier Protein, domain 2"/>
    <property type="match status" value="1"/>
</dbReference>
<dbReference type="GO" id="GO:0031177">
    <property type="term" value="F:phosphopantetheine binding"/>
    <property type="evidence" value="ECO:0007669"/>
    <property type="project" value="InterPro"/>
</dbReference>
<dbReference type="SUPFAM" id="SSF52151">
    <property type="entry name" value="FabD/lysophospholipase-like"/>
    <property type="match status" value="1"/>
</dbReference>
<dbReference type="SUPFAM" id="SSF55048">
    <property type="entry name" value="Probable ACP-binding domain of malonyl-CoA ACP transacylase"/>
    <property type="match status" value="1"/>
</dbReference>
<dbReference type="InterPro" id="IPR049552">
    <property type="entry name" value="PKS_DH_N"/>
</dbReference>
<dbReference type="EMBL" id="JAMRXG010000011">
    <property type="protein sequence ID" value="MCM6776661.1"/>
    <property type="molecule type" value="Genomic_DNA"/>
</dbReference>
<evidence type="ECO:0000256" key="8">
    <source>
        <dbReference type="ARBA" id="ARBA00023098"/>
    </source>
</evidence>
<keyword evidence="6" id="KW-0808">Transferase</keyword>
<dbReference type="SMART" id="SM00823">
    <property type="entry name" value="PKS_PP"/>
    <property type="match status" value="1"/>
</dbReference>
<dbReference type="PROSITE" id="PS52019">
    <property type="entry name" value="PKS_MFAS_DH"/>
    <property type="match status" value="1"/>
</dbReference>
<dbReference type="CDD" id="cd05195">
    <property type="entry name" value="enoyl_red"/>
    <property type="match status" value="1"/>
</dbReference>
<feature type="active site" description="Proton donor; for dehydratase activity" evidence="12">
    <location>
        <position position="1128"/>
    </location>
</feature>
<feature type="domain" description="Ketosynthase family 3 (KS3)" evidence="14">
    <location>
        <begin position="33"/>
        <end position="457"/>
    </location>
</feature>
<evidence type="ECO:0000256" key="3">
    <source>
        <dbReference type="ARBA" id="ARBA00005189"/>
    </source>
</evidence>
<dbReference type="Gene3D" id="3.40.50.11460">
    <property type="match status" value="1"/>
</dbReference>
<evidence type="ECO:0000259" key="15">
    <source>
        <dbReference type="PROSITE" id="PS52019"/>
    </source>
</evidence>
<dbReference type="InterPro" id="IPR020841">
    <property type="entry name" value="PKS_Beta-ketoAc_synthase_dom"/>
</dbReference>
<feature type="active site" description="Proton acceptor; for dehydratase activity" evidence="12">
    <location>
        <position position="959"/>
    </location>
</feature>
<dbReference type="InterPro" id="IPR020806">
    <property type="entry name" value="PKS_PP-bd"/>
</dbReference>
<dbReference type="Pfam" id="PF08990">
    <property type="entry name" value="Docking"/>
    <property type="match status" value="1"/>
</dbReference>
<dbReference type="Pfam" id="PF13602">
    <property type="entry name" value="ADH_zinc_N_2"/>
    <property type="match status" value="1"/>
</dbReference>
<dbReference type="Pfam" id="PF02801">
    <property type="entry name" value="Ketoacyl-synt_C"/>
    <property type="match status" value="1"/>
</dbReference>
<evidence type="ECO:0000313" key="16">
    <source>
        <dbReference type="EMBL" id="MCM6776661.1"/>
    </source>
</evidence>
<dbReference type="InterPro" id="IPR057326">
    <property type="entry name" value="KR_dom"/>
</dbReference>
<evidence type="ECO:0000256" key="2">
    <source>
        <dbReference type="ARBA" id="ARBA00004792"/>
    </source>
</evidence>
<keyword evidence="7" id="KW-0276">Fatty acid metabolism</keyword>
<dbReference type="InterPro" id="IPR016035">
    <property type="entry name" value="Acyl_Trfase/lysoPLipase"/>
</dbReference>
<dbReference type="InterPro" id="IPR014030">
    <property type="entry name" value="Ketoacyl_synth_N"/>
</dbReference>
<dbReference type="CDD" id="cd00833">
    <property type="entry name" value="PKS"/>
    <property type="match status" value="1"/>
</dbReference>
<dbReference type="InterPro" id="IPR020807">
    <property type="entry name" value="PKS_DH"/>
</dbReference>
<dbReference type="InterPro" id="IPR001227">
    <property type="entry name" value="Ac_transferase_dom_sf"/>
</dbReference>
<dbReference type="SUPFAM" id="SSF101173">
    <property type="entry name" value="Docking domain B of the erythromycin polyketide synthase (DEBS)"/>
    <property type="match status" value="1"/>
</dbReference>
<comment type="caution">
    <text evidence="16">The sequence shown here is derived from an EMBL/GenBank/DDBJ whole genome shotgun (WGS) entry which is preliminary data.</text>
</comment>
<dbReference type="PROSITE" id="PS52004">
    <property type="entry name" value="KS3_2"/>
    <property type="match status" value="1"/>
</dbReference>
<dbReference type="InterPro" id="IPR055123">
    <property type="entry name" value="SpnB-like_Rossmann"/>
</dbReference>
<feature type="region of interest" description="C-terminal hotdog fold" evidence="12">
    <location>
        <begin position="1067"/>
        <end position="1207"/>
    </location>
</feature>
<evidence type="ECO:0000256" key="7">
    <source>
        <dbReference type="ARBA" id="ARBA00022832"/>
    </source>
</evidence>
<sequence>MASEAELRTYLKRAAQDLHQTRQRLREVEDRAHEPIAIVGMACRYPGGANSPEQLWDLLVEGRDVISGWPTQRGWDSSLYDPDGKREGTTYVREGGFMEVAGFDAGFFGISPLEALSMDPQQRLLLESAWETFERAEIDPDTLRGKDVGVYVGSIATPYGGAPSGDRDGLAPFILTGRTPSVASGRISYVFGFEGPAVTLDTACSSSLVAIHQAVQALRTGECSLALAGGVCVTSTPELLVAFSIMKGLAPDGRCKSYSDSADGTAWGEGVGLVLLERLSDAQAHGHRVLAVVRGSAVNQDGASNGLVAPNGPSQQRVIRAALASAGLSTGDVDVVEGHGTGTALGDPIEAHALLMTYGRGRGNAEPLLLGSIKSNMGHAQAAAGVAGVIKMVMAMQHGLVPPTLHVDTPSSHVDWTAGQVELVTETQQWPHTDRPRRAAVSSFGFSGTNAHLILEQAPEPAPAERDSVEMPSSLAWAISGRSAAALAGQAERLADFVSEHSGSNPADIGYSLAATRAVFEHRAVVVGRTGPELTAGCRAVAAGESAAHTIAGTANVTGKTAFLFPGQGSQWVGMAGDLLSSSPVFAAEMRDCAAAFDEFVDWSLLAVLRGQPDAPGLDRVDVVQPVLFATMVSLAALWRSVGMEPQAVLGHSQGEIAAAYVCGALSLRDAARVVTLRSRVLLAVAGTGGMASIPLPLDQVRARLSARADGIGIAAINGPTSTVVSGAAEDLDKLQAELETEGLRVHRIPVDYASHSEQMERLREPLLDALAEIAPRTSELTFFSTVRGESVDTATLDAEYWYRNIRETVLFQTAVSAAYEAGYRAFVECSAHPVLTVGVRELLDDTSDAERTVVLGTLRRDDGGLERFLLSAAEGWIRGLPVDWRRTYPGHTGTTIPLPTYAFQHQRYWLDTAIGATQYGMVESDHPLLSASLGLAADGGLLLTTKLSSHSHEWLADHAVGDTVLLPGTAFVELCSHAGYLVDCPSLAELVLQAPLVVPASGSVELQVVTGGPQENGDRSVAVFSRYRDAEAVAEAGWTRHATGTLARATDTPPGAELTEWPPAGASPVPIDGLYEGLAEVGYRYGPQFRGLRAVWRRGAEVFAEVELPEPARSGAGRFGVHPALLDAALHAIGASGAVRTEMGSVKLPFVWEGVSLYAVGASSLRVRITVPEPDQVELVLADPRGGPVGLVRRLRFATLSLDALGAKATAALEDGLFELAWTAAPRGATGPEGEWSPFTLSDTADAELSVSSDPDRYLTADGREYVVLRFGPDSAATNAGTIRARVIDLLSTLQRLLAGAIAPDATVVVVTRASVAVHGGERVDDLAGAAAWGLLRSAQNENPGRVVIVDVEDWAAYRAGVVAALHGPGEPQAAVRRGSVFVPRLIRAGADSIGAAERVSGGDWTLRLNGTGTLSGENIVAAELDSPPLAAGQVRVALRAAGLNFRDVLIALGMYPDPDAPLGGEGAGVVIEVGPQVTDLAVGDRVMGLFPGVGSAVVADGRTLVPVPAGWSFEDAAAVPIVFATAYYALVDLADVRAGESILVHAATGGVGMAAVQLARHLGLEVFATASPPKWDALRRMGFDDNHIASSRTDQFEAAFTAATGGRGVDVVLDSLAGELVDAGLRLLPRGGRFVEMGLTDVRDATAIANQYAGVAYRAFILMEAGPQRLGEILRALVALFDEGALRPLPVTHWDVRRAPEAFRHLSQARHIGKNVLTLPRPLDPDGTVLITGGTGGLGALLARHLVSEHGVRHLLLLSRRGPEADSAPELRAELTELGAEVEIVACDVADRAALTRVVADIDGTHPLTAVVHTAGVIEDGLFFTQSRRHIENVFHAKVDAAWNLHEVTSSMNLSAFVLYSSIAGVIGSPGQANYAAANGFLDALAQFRRSRGLPALSLAWGMWAPTTGMTAHLGEVDRARIRARGVVPLSGPEGLALFDAARARGATTLVAARIDTAALRAHTDPDEIPPVLRGLLRAGRRAADGGTGESSKFVASLAGLDPAEQERRILEAIRSHGAAILGHDSPEAIGADQPLLELGFDSLGAVEFRNRLKAATGSKLPATVIFDYPTPAALAKYIRAEVAPADDPAARILAQLDSLVRACAATTLPPQDHGQLTTRLAGLLDTLTPAAAAPVEPVPDTNGATSRKWRDRLRLRSRRNGSRVRILGLRSEFRRRIGRK</sequence>
<dbReference type="InterPro" id="IPR013154">
    <property type="entry name" value="ADH-like_N"/>
</dbReference>
<dbReference type="InterPro" id="IPR050091">
    <property type="entry name" value="PKS_NRPS_Biosynth_Enz"/>
</dbReference>
<dbReference type="GO" id="GO:0016491">
    <property type="term" value="F:oxidoreductase activity"/>
    <property type="evidence" value="ECO:0007669"/>
    <property type="project" value="InterPro"/>
</dbReference>
<organism evidence="16 17">
    <name type="scientific">Nocardia pulmonis</name>
    <dbReference type="NCBI Taxonomy" id="2951408"/>
    <lineage>
        <taxon>Bacteria</taxon>
        <taxon>Bacillati</taxon>
        <taxon>Actinomycetota</taxon>
        <taxon>Actinomycetes</taxon>
        <taxon>Mycobacteriales</taxon>
        <taxon>Nocardiaceae</taxon>
        <taxon>Nocardia</taxon>
    </lineage>
</organism>
<comment type="pathway">
    <text evidence="2">Antibiotic biosynthesis.</text>
</comment>
<dbReference type="Pfam" id="PF14765">
    <property type="entry name" value="PS-DH"/>
    <property type="match status" value="1"/>
</dbReference>
<dbReference type="PANTHER" id="PTHR43775">
    <property type="entry name" value="FATTY ACID SYNTHASE"/>
    <property type="match status" value="1"/>
</dbReference>
<dbReference type="PROSITE" id="PS00606">
    <property type="entry name" value="KS3_1"/>
    <property type="match status" value="1"/>
</dbReference>
<evidence type="ECO:0000256" key="9">
    <source>
        <dbReference type="ARBA" id="ARBA00023194"/>
    </source>
</evidence>
<accession>A0A9X2EAG5</accession>
<dbReference type="FunFam" id="3.40.50.720:FF:000209">
    <property type="entry name" value="Polyketide synthase Pks12"/>
    <property type="match status" value="1"/>
</dbReference>
<dbReference type="InterPro" id="IPR020843">
    <property type="entry name" value="ER"/>
</dbReference>
<feature type="domain" description="PKS/mFAS DH" evidence="15">
    <location>
        <begin position="927"/>
        <end position="1207"/>
    </location>
</feature>
<dbReference type="RefSeq" id="WP_251914972.1">
    <property type="nucleotide sequence ID" value="NZ_JAMRXG010000011.1"/>
</dbReference>
<dbReference type="GO" id="GO:0033068">
    <property type="term" value="P:macrolide biosynthetic process"/>
    <property type="evidence" value="ECO:0007669"/>
    <property type="project" value="UniProtKB-ARBA"/>
</dbReference>
<dbReference type="FunFam" id="3.90.180.10:FF:000032">
    <property type="entry name" value="Probable polyketide synthase pks1"/>
    <property type="match status" value="1"/>
</dbReference>
<feature type="domain" description="Carrier" evidence="13">
    <location>
        <begin position="2010"/>
        <end position="2085"/>
    </location>
</feature>
<comment type="cofactor">
    <cofactor evidence="1">
        <name>pantetheine 4'-phosphate</name>
        <dbReference type="ChEBI" id="CHEBI:47942"/>
    </cofactor>
</comment>
<dbReference type="PROSITE" id="PS50075">
    <property type="entry name" value="CARRIER"/>
    <property type="match status" value="1"/>
</dbReference>
<dbReference type="Pfam" id="PF16197">
    <property type="entry name" value="KAsynt_C_assoc"/>
    <property type="match status" value="1"/>
</dbReference>
<dbReference type="InterPro" id="IPR014043">
    <property type="entry name" value="Acyl_transferase_dom"/>
</dbReference>
<dbReference type="InterPro" id="IPR049900">
    <property type="entry name" value="PKS_mFAS_DH"/>
</dbReference>
<dbReference type="InterPro" id="IPR016036">
    <property type="entry name" value="Malonyl_transacylase_ACP-bd"/>
</dbReference>
<evidence type="ECO:0000256" key="6">
    <source>
        <dbReference type="ARBA" id="ARBA00022679"/>
    </source>
</evidence>
<dbReference type="SUPFAM" id="SSF50129">
    <property type="entry name" value="GroES-like"/>
    <property type="match status" value="1"/>
</dbReference>
<evidence type="ECO:0000256" key="5">
    <source>
        <dbReference type="ARBA" id="ARBA00022553"/>
    </source>
</evidence>
<dbReference type="Gene3D" id="3.40.50.720">
    <property type="entry name" value="NAD(P)-binding Rossmann-like Domain"/>
    <property type="match status" value="1"/>
</dbReference>
<dbReference type="GO" id="GO:0006633">
    <property type="term" value="P:fatty acid biosynthetic process"/>
    <property type="evidence" value="ECO:0007669"/>
    <property type="project" value="InterPro"/>
</dbReference>
<dbReference type="InterPro" id="IPR018201">
    <property type="entry name" value="Ketoacyl_synth_AS"/>
</dbReference>
<dbReference type="SUPFAM" id="SSF53901">
    <property type="entry name" value="Thiolase-like"/>
    <property type="match status" value="1"/>
</dbReference>
<protein>
    <submittedName>
        <fullName evidence="16">Type I polyketide synthase</fullName>
    </submittedName>
</protein>
<dbReference type="Gene3D" id="3.90.180.10">
    <property type="entry name" value="Medium-chain alcohol dehydrogenases, catalytic domain"/>
    <property type="match status" value="1"/>
</dbReference>
<dbReference type="Pfam" id="PF08240">
    <property type="entry name" value="ADH_N"/>
    <property type="match status" value="1"/>
</dbReference>
<evidence type="ECO:0000256" key="1">
    <source>
        <dbReference type="ARBA" id="ARBA00001957"/>
    </source>
</evidence>
<evidence type="ECO:0000259" key="14">
    <source>
        <dbReference type="PROSITE" id="PS52004"/>
    </source>
</evidence>
<dbReference type="SMART" id="SM00822">
    <property type="entry name" value="PKS_KR"/>
    <property type="match status" value="1"/>
</dbReference>
<keyword evidence="4" id="KW-0596">Phosphopantetheine</keyword>
<dbReference type="Gene3D" id="3.10.129.110">
    <property type="entry name" value="Polyketide synthase dehydratase"/>
    <property type="match status" value="1"/>
</dbReference>
<proteinExistence type="predicted"/>
<dbReference type="Pfam" id="PF22953">
    <property type="entry name" value="SpnB_Rossmann"/>
    <property type="match status" value="1"/>
</dbReference>
<dbReference type="InterPro" id="IPR015083">
    <property type="entry name" value="NorB/c/GfsB-D-like_docking"/>
</dbReference>
<keyword evidence="11" id="KW-0012">Acyltransferase</keyword>
<dbReference type="SMART" id="SM01294">
    <property type="entry name" value="PKS_PP_betabranch"/>
    <property type="match status" value="1"/>
</dbReference>
<evidence type="ECO:0000256" key="4">
    <source>
        <dbReference type="ARBA" id="ARBA00022450"/>
    </source>
</evidence>
<dbReference type="InterPro" id="IPR049551">
    <property type="entry name" value="PKS_DH_C"/>
</dbReference>
<dbReference type="GO" id="GO:0004312">
    <property type="term" value="F:fatty acid synthase activity"/>
    <property type="evidence" value="ECO:0007669"/>
    <property type="project" value="TreeGrafter"/>
</dbReference>
<dbReference type="SMART" id="SM00827">
    <property type="entry name" value="PKS_AT"/>
    <property type="match status" value="1"/>
</dbReference>
<name>A0A9X2EAG5_9NOCA</name>
<dbReference type="Proteomes" id="UP001139157">
    <property type="component" value="Unassembled WGS sequence"/>
</dbReference>
<keyword evidence="17" id="KW-1185">Reference proteome</keyword>
<keyword evidence="10" id="KW-0511">Multifunctional enzyme</keyword>
<dbReference type="InterPro" id="IPR036299">
    <property type="entry name" value="Polyketide_synth_docking_sf"/>
</dbReference>
<dbReference type="InterPro" id="IPR009081">
    <property type="entry name" value="PP-bd_ACP"/>
</dbReference>